<name>A0ACB8JTI5_CITSI</name>
<gene>
    <name evidence="1" type="ORF">KPL71_017630</name>
</gene>
<dbReference type="EMBL" id="CM039175">
    <property type="protein sequence ID" value="KAH9735100.1"/>
    <property type="molecule type" value="Genomic_DNA"/>
</dbReference>
<evidence type="ECO:0000313" key="2">
    <source>
        <dbReference type="Proteomes" id="UP000829398"/>
    </source>
</evidence>
<comment type="caution">
    <text evidence="1">The sequence shown here is derived from an EMBL/GenBank/DDBJ whole genome shotgun (WGS) entry which is preliminary data.</text>
</comment>
<proteinExistence type="predicted"/>
<keyword evidence="2" id="KW-1185">Reference proteome</keyword>
<dbReference type="Proteomes" id="UP000829398">
    <property type="component" value="Chromosome 6"/>
</dbReference>
<evidence type="ECO:0000313" key="1">
    <source>
        <dbReference type="EMBL" id="KAH9735100.1"/>
    </source>
</evidence>
<accession>A0ACB8JTI5</accession>
<organism evidence="1 2">
    <name type="scientific">Citrus sinensis</name>
    <name type="common">Sweet orange</name>
    <name type="synonym">Citrus aurantium var. sinensis</name>
    <dbReference type="NCBI Taxonomy" id="2711"/>
    <lineage>
        <taxon>Eukaryota</taxon>
        <taxon>Viridiplantae</taxon>
        <taxon>Streptophyta</taxon>
        <taxon>Embryophyta</taxon>
        <taxon>Tracheophyta</taxon>
        <taxon>Spermatophyta</taxon>
        <taxon>Magnoliopsida</taxon>
        <taxon>eudicotyledons</taxon>
        <taxon>Gunneridae</taxon>
        <taxon>Pentapetalae</taxon>
        <taxon>rosids</taxon>
        <taxon>malvids</taxon>
        <taxon>Sapindales</taxon>
        <taxon>Rutaceae</taxon>
        <taxon>Aurantioideae</taxon>
        <taxon>Citrus</taxon>
    </lineage>
</organism>
<sequence>MKSAFRNAVALRTLPHYHFINPHFHSLPRFSVAAVSSPPSSLVSPSKPETFRFRRRSSPLRVRYSSMTGGETDAPASMEKQFEDFRVKLDEAGSLRERIRAVVNEIESITRLMHASLLHVHQSRPLSGNKITSVEVLEKPKAQVDGLKELYGRLAEVLCECPGEYYRFHNDWRSETQTVVSLLAFMHWLETGKLLMHTEAEEKLGMNQAEFALDIEDYLIGLCFLSNEMTCEGITEIWEVLIIVNRTSIKIGLCIDAYLEQMIFWQSLPRYVVNQVLAGNYDCPRKVLRFLTDLHAAFRMLNLRNDFLRKKFDSLKYDLKRVEEVYYDMKIRHLANGDSAEDNGTQGQS</sequence>
<reference evidence="2" key="1">
    <citation type="journal article" date="2023" name="Hortic. Res.">
        <title>A chromosome-level phased genome enabling allele-level studies in sweet orange: a case study on citrus Huanglongbing tolerance.</title>
        <authorList>
            <person name="Wu B."/>
            <person name="Yu Q."/>
            <person name="Deng Z."/>
            <person name="Duan Y."/>
            <person name="Luo F."/>
            <person name="Gmitter F. Jr."/>
        </authorList>
    </citation>
    <scope>NUCLEOTIDE SEQUENCE [LARGE SCALE GENOMIC DNA]</scope>
    <source>
        <strain evidence="2">cv. Valencia</strain>
    </source>
</reference>
<protein>
    <submittedName>
        <fullName evidence="1">Translin family protein</fullName>
    </submittedName>
</protein>